<dbReference type="STRING" id="99883.ENSTNIP00000007245"/>
<keyword evidence="9" id="KW-1185">Reference proteome</keyword>
<dbReference type="Proteomes" id="UP000007303">
    <property type="component" value="Unassembled WGS sequence"/>
</dbReference>
<accession>H3CG68</accession>
<name>H3CG68_TETNG</name>
<evidence type="ECO:0000313" key="9">
    <source>
        <dbReference type="Proteomes" id="UP000007303"/>
    </source>
</evidence>
<evidence type="ECO:0000259" key="7">
    <source>
        <dbReference type="PROSITE" id="PS50011"/>
    </source>
</evidence>
<dbReference type="GO" id="GO:0005634">
    <property type="term" value="C:nucleus"/>
    <property type="evidence" value="ECO:0007669"/>
    <property type="project" value="TreeGrafter"/>
</dbReference>
<keyword evidence="2" id="KW-0723">Serine/threonine-protein kinase</keyword>
<dbReference type="GeneTree" id="ENSGT00940000158765"/>
<dbReference type="InterPro" id="IPR000719">
    <property type="entry name" value="Prot_kinase_dom"/>
</dbReference>
<dbReference type="GO" id="GO:0005524">
    <property type="term" value="F:ATP binding"/>
    <property type="evidence" value="ECO:0007669"/>
    <property type="project" value="UniProtKB-KW"/>
</dbReference>
<evidence type="ECO:0000256" key="3">
    <source>
        <dbReference type="ARBA" id="ARBA00022679"/>
    </source>
</evidence>
<organism evidence="8 9">
    <name type="scientific">Tetraodon nigroviridis</name>
    <name type="common">Spotted green pufferfish</name>
    <name type="synonym">Chelonodon nigroviridis</name>
    <dbReference type="NCBI Taxonomy" id="99883"/>
    <lineage>
        <taxon>Eukaryota</taxon>
        <taxon>Metazoa</taxon>
        <taxon>Chordata</taxon>
        <taxon>Craniata</taxon>
        <taxon>Vertebrata</taxon>
        <taxon>Euteleostomi</taxon>
        <taxon>Actinopterygii</taxon>
        <taxon>Neopterygii</taxon>
        <taxon>Teleostei</taxon>
        <taxon>Neoteleostei</taxon>
        <taxon>Acanthomorphata</taxon>
        <taxon>Eupercaria</taxon>
        <taxon>Tetraodontiformes</taxon>
        <taxon>Tetradontoidea</taxon>
        <taxon>Tetraodontidae</taxon>
        <taxon>Tetraodon</taxon>
    </lineage>
</organism>
<dbReference type="Gene3D" id="3.30.200.20">
    <property type="entry name" value="Phosphorylase Kinase, domain 1"/>
    <property type="match status" value="1"/>
</dbReference>
<dbReference type="AlphaFoldDB" id="H3CG68"/>
<dbReference type="Pfam" id="PF07714">
    <property type="entry name" value="PK_Tyr_Ser-Thr"/>
    <property type="match status" value="1"/>
</dbReference>
<proteinExistence type="inferred from homology"/>
<evidence type="ECO:0000256" key="1">
    <source>
        <dbReference type="ARBA" id="ARBA00005843"/>
    </source>
</evidence>
<dbReference type="HOGENOM" id="CLU_000288_7_35_1"/>
<protein>
    <recommendedName>
        <fullName evidence="7">Protein kinase domain-containing protein</fullName>
    </recommendedName>
</protein>
<evidence type="ECO:0000256" key="4">
    <source>
        <dbReference type="ARBA" id="ARBA00022741"/>
    </source>
</evidence>
<dbReference type="SUPFAM" id="SSF56112">
    <property type="entry name" value="Protein kinase-like (PK-like)"/>
    <property type="match status" value="1"/>
</dbReference>
<dbReference type="Gene3D" id="1.10.510.10">
    <property type="entry name" value="Transferase(Phosphotransferase) domain 1"/>
    <property type="match status" value="1"/>
</dbReference>
<dbReference type="GO" id="GO:0004674">
    <property type="term" value="F:protein serine/threonine kinase activity"/>
    <property type="evidence" value="ECO:0007669"/>
    <property type="project" value="UniProtKB-KW"/>
</dbReference>
<keyword evidence="6" id="KW-0067">ATP-binding</keyword>
<dbReference type="PROSITE" id="PS50011">
    <property type="entry name" value="PROTEIN_KINASE_DOM"/>
    <property type="match status" value="1"/>
</dbReference>
<dbReference type="Ensembl" id="ENSTNIT00000007403.1">
    <property type="protein sequence ID" value="ENSTNIP00000007245.1"/>
    <property type="gene ID" value="ENSTNIG00000004596.1"/>
</dbReference>
<keyword evidence="5" id="KW-0418">Kinase</keyword>
<dbReference type="InterPro" id="IPR011009">
    <property type="entry name" value="Kinase-like_dom_sf"/>
</dbReference>
<evidence type="ECO:0000313" key="8">
    <source>
        <dbReference type="Ensembl" id="ENSTNIP00000007245.1"/>
    </source>
</evidence>
<reference evidence="8" key="3">
    <citation type="submission" date="2025-09" db="UniProtKB">
        <authorList>
            <consortium name="Ensembl"/>
        </authorList>
    </citation>
    <scope>IDENTIFICATION</scope>
</reference>
<evidence type="ECO:0000256" key="2">
    <source>
        <dbReference type="ARBA" id="ARBA00022527"/>
    </source>
</evidence>
<comment type="similarity">
    <text evidence="1">Belongs to the protein kinase superfamily. TKL Ser/Thr protein kinase family.</text>
</comment>
<sequence>MKMNKISSNRANMLREVQLMNRLSHPSILRFVGVCVHEGQLHALTEVGKHKWTIQKHLHVFFPVTKQGISYDLIDTAVLLILVALTSQNCLIKCDDSGYSAVIGDFGLAEKIPTNPEKAEREKLSVVGSPYWMAPELLRDEVYNEKADIFSYGIILCEIIARIQADPDCLPRTE</sequence>
<feature type="domain" description="Protein kinase" evidence="7">
    <location>
        <begin position="1"/>
        <end position="174"/>
    </location>
</feature>
<reference evidence="9" key="1">
    <citation type="journal article" date="2004" name="Nature">
        <title>Genome duplication in the teleost fish Tetraodon nigroviridis reveals the early vertebrate proto-karyotype.</title>
        <authorList>
            <person name="Jaillon O."/>
            <person name="Aury J.-M."/>
            <person name="Brunet F."/>
            <person name="Petit J.-L."/>
            <person name="Stange-Thomann N."/>
            <person name="Mauceli E."/>
            <person name="Bouneau L."/>
            <person name="Fischer C."/>
            <person name="Ozouf-Costaz C."/>
            <person name="Bernot A."/>
            <person name="Nicaud S."/>
            <person name="Jaffe D."/>
            <person name="Fisher S."/>
            <person name="Lutfalla G."/>
            <person name="Dossat C."/>
            <person name="Segurens B."/>
            <person name="Dasilva C."/>
            <person name="Salanoubat M."/>
            <person name="Levy M."/>
            <person name="Boudet N."/>
            <person name="Castellano S."/>
            <person name="Anthouard V."/>
            <person name="Jubin C."/>
            <person name="Castelli V."/>
            <person name="Katinka M."/>
            <person name="Vacherie B."/>
            <person name="Biemont C."/>
            <person name="Skalli Z."/>
            <person name="Cattolico L."/>
            <person name="Poulain J."/>
            <person name="De Berardinis V."/>
            <person name="Cruaud C."/>
            <person name="Duprat S."/>
            <person name="Brottier P."/>
            <person name="Coutanceau J.-P."/>
            <person name="Gouzy J."/>
            <person name="Parra G."/>
            <person name="Lardier G."/>
            <person name="Chapple C."/>
            <person name="McKernan K.J."/>
            <person name="McEwan P."/>
            <person name="Bosak S."/>
            <person name="Kellis M."/>
            <person name="Volff J.-N."/>
            <person name="Guigo R."/>
            <person name="Zody M.C."/>
            <person name="Mesirov J."/>
            <person name="Lindblad-Toh K."/>
            <person name="Birren B."/>
            <person name="Nusbaum C."/>
            <person name="Kahn D."/>
            <person name="Robinson-Rechavi M."/>
            <person name="Laudet V."/>
            <person name="Schachter V."/>
            <person name="Quetier F."/>
            <person name="Saurin W."/>
            <person name="Scarpelli C."/>
            <person name="Wincker P."/>
            <person name="Lander E.S."/>
            <person name="Weissenbach J."/>
            <person name="Roest Crollius H."/>
        </authorList>
    </citation>
    <scope>NUCLEOTIDE SEQUENCE [LARGE SCALE GENOMIC DNA]</scope>
</reference>
<keyword evidence="3" id="KW-0808">Transferase</keyword>
<reference evidence="8" key="2">
    <citation type="submission" date="2025-08" db="UniProtKB">
        <authorList>
            <consortium name="Ensembl"/>
        </authorList>
    </citation>
    <scope>IDENTIFICATION</scope>
</reference>
<dbReference type="InParanoid" id="H3CG68"/>
<keyword evidence="4" id="KW-0547">Nucleotide-binding</keyword>
<dbReference type="InterPro" id="IPR050940">
    <property type="entry name" value="Actin_reg-Ser/Thr_kinase"/>
</dbReference>
<dbReference type="InterPro" id="IPR001245">
    <property type="entry name" value="Ser-Thr/Tyr_kinase_cat_dom"/>
</dbReference>
<evidence type="ECO:0000256" key="6">
    <source>
        <dbReference type="ARBA" id="ARBA00022840"/>
    </source>
</evidence>
<dbReference type="PANTHER" id="PTHR46485:SF6">
    <property type="entry name" value="DUAL SPECIFICITY TESTIS-SPECIFIC PROTEIN KINASE 2"/>
    <property type="match status" value="1"/>
</dbReference>
<dbReference type="GO" id="GO:0030036">
    <property type="term" value="P:actin cytoskeleton organization"/>
    <property type="evidence" value="ECO:0007669"/>
    <property type="project" value="TreeGrafter"/>
</dbReference>
<dbReference type="PANTHER" id="PTHR46485">
    <property type="entry name" value="LIM DOMAIN KINASE 1"/>
    <property type="match status" value="1"/>
</dbReference>
<dbReference type="GO" id="GO:0005737">
    <property type="term" value="C:cytoplasm"/>
    <property type="evidence" value="ECO:0007669"/>
    <property type="project" value="TreeGrafter"/>
</dbReference>
<evidence type="ECO:0000256" key="5">
    <source>
        <dbReference type="ARBA" id="ARBA00022777"/>
    </source>
</evidence>